<evidence type="ECO:0000313" key="4">
    <source>
        <dbReference type="Proteomes" id="UP000799444"/>
    </source>
</evidence>
<proteinExistence type="predicted"/>
<dbReference type="EMBL" id="ML996186">
    <property type="protein sequence ID" value="KAF2731968.1"/>
    <property type="molecule type" value="Genomic_DNA"/>
</dbReference>
<organism evidence="3 4">
    <name type="scientific">Polyplosphaeria fusca</name>
    <dbReference type="NCBI Taxonomy" id="682080"/>
    <lineage>
        <taxon>Eukaryota</taxon>
        <taxon>Fungi</taxon>
        <taxon>Dikarya</taxon>
        <taxon>Ascomycota</taxon>
        <taxon>Pezizomycotina</taxon>
        <taxon>Dothideomycetes</taxon>
        <taxon>Pleosporomycetidae</taxon>
        <taxon>Pleosporales</taxon>
        <taxon>Tetraplosphaeriaceae</taxon>
        <taxon>Polyplosphaeria</taxon>
    </lineage>
</organism>
<dbReference type="InterPro" id="IPR003959">
    <property type="entry name" value="ATPase_AAA_core"/>
</dbReference>
<dbReference type="InterPro" id="IPR027417">
    <property type="entry name" value="P-loop_NTPase"/>
</dbReference>
<dbReference type="InterPro" id="IPR054289">
    <property type="entry name" value="DUF7025"/>
</dbReference>
<protein>
    <submittedName>
        <fullName evidence="3">AAA family ATPase</fullName>
    </submittedName>
</protein>
<sequence>MSDEPAHPPSRAGTSELKQGIHRVQTDQGNKAQRLLRVDQIYSRKDRQVHFVKTAKARSKPDRFGKTALVVRRIISGKGVVVDTEVDIKSSHLEEILRNLYAGVSGTKLNKTPPIASPSVLFWAGEELIRLKEEEKFKAEPNRMLINDIGTALRFIEEDFGSDIRSLRSLLAGKEITYDLLWTIFSPKELLICFGHGHMNQTQALKLLSSGYSERPNGTPYFYVEGQVITHDGEDFGRSELYIGIDTFQGAKSLTSLPVFPMKFWPEEKQLREELIDRGKKYIELLKKPVCREYPDGHAIREVKNLLKAERQLEKTNMKGRVMVDPMGFRMHNSDSQLNQPYVLSTNEMNGQTQFTDDELLRCAYWITGFSLTHKTWCCMAVEGLRDVAWNHHAFANLVIDEDRRNLIHGLVKAHRNDETAFDDVIQNKGQGLVGLLSGTPGVGKTLTAEAVAEVTDRPLYMVSAGELGIEATTVDDKLGMILDISRRWGCVLLIDEADVFLGVRGDNLQRDSLVSIFLRRLEYFRGVCILTTNRKSEIDPAFQSRIHFTVHYPELDEASRKAVWTNFLNSVAKSSEVAEFGEKDIDKLARHMLNGRQIKNIVSCAVSLAREQKTTVTVSQIEILLKILID</sequence>
<dbReference type="Proteomes" id="UP000799444">
    <property type="component" value="Unassembled WGS sequence"/>
</dbReference>
<dbReference type="GO" id="GO:0005524">
    <property type="term" value="F:ATP binding"/>
    <property type="evidence" value="ECO:0007669"/>
    <property type="project" value="InterPro"/>
</dbReference>
<keyword evidence="4" id="KW-1185">Reference proteome</keyword>
<name>A0A9P4V0D8_9PLEO</name>
<dbReference type="SUPFAM" id="SSF52540">
    <property type="entry name" value="P-loop containing nucleoside triphosphate hydrolases"/>
    <property type="match status" value="1"/>
</dbReference>
<evidence type="ECO:0000313" key="3">
    <source>
        <dbReference type="EMBL" id="KAF2731968.1"/>
    </source>
</evidence>
<dbReference type="InterPro" id="IPR003593">
    <property type="entry name" value="AAA+_ATPase"/>
</dbReference>
<dbReference type="CDD" id="cd19481">
    <property type="entry name" value="RecA-like_protease"/>
    <property type="match status" value="1"/>
</dbReference>
<dbReference type="GO" id="GO:0016887">
    <property type="term" value="F:ATP hydrolysis activity"/>
    <property type="evidence" value="ECO:0007669"/>
    <property type="project" value="InterPro"/>
</dbReference>
<feature type="domain" description="AAA+ ATPase" evidence="2">
    <location>
        <begin position="431"/>
        <end position="557"/>
    </location>
</feature>
<dbReference type="OrthoDB" id="10042665at2759"/>
<dbReference type="SMART" id="SM00382">
    <property type="entry name" value="AAA"/>
    <property type="match status" value="1"/>
</dbReference>
<comment type="caution">
    <text evidence="3">The sequence shown here is derived from an EMBL/GenBank/DDBJ whole genome shotgun (WGS) entry which is preliminary data.</text>
</comment>
<evidence type="ECO:0000256" key="1">
    <source>
        <dbReference type="SAM" id="MobiDB-lite"/>
    </source>
</evidence>
<gene>
    <name evidence="3" type="ORF">EJ04DRAFT_514246</name>
</gene>
<reference evidence="3" key="1">
    <citation type="journal article" date="2020" name="Stud. Mycol.">
        <title>101 Dothideomycetes genomes: a test case for predicting lifestyles and emergence of pathogens.</title>
        <authorList>
            <person name="Haridas S."/>
            <person name="Albert R."/>
            <person name="Binder M."/>
            <person name="Bloem J."/>
            <person name="Labutti K."/>
            <person name="Salamov A."/>
            <person name="Andreopoulos B."/>
            <person name="Baker S."/>
            <person name="Barry K."/>
            <person name="Bills G."/>
            <person name="Bluhm B."/>
            <person name="Cannon C."/>
            <person name="Castanera R."/>
            <person name="Culley D."/>
            <person name="Daum C."/>
            <person name="Ezra D."/>
            <person name="Gonzalez J."/>
            <person name="Henrissat B."/>
            <person name="Kuo A."/>
            <person name="Liang C."/>
            <person name="Lipzen A."/>
            <person name="Lutzoni F."/>
            <person name="Magnuson J."/>
            <person name="Mondo S."/>
            <person name="Nolan M."/>
            <person name="Ohm R."/>
            <person name="Pangilinan J."/>
            <person name="Park H.-J."/>
            <person name="Ramirez L."/>
            <person name="Alfaro M."/>
            <person name="Sun H."/>
            <person name="Tritt A."/>
            <person name="Yoshinaga Y."/>
            <person name="Zwiers L.-H."/>
            <person name="Turgeon B."/>
            <person name="Goodwin S."/>
            <person name="Spatafora J."/>
            <person name="Crous P."/>
            <person name="Grigoriev I."/>
        </authorList>
    </citation>
    <scope>NUCLEOTIDE SEQUENCE</scope>
    <source>
        <strain evidence="3">CBS 125425</strain>
    </source>
</reference>
<dbReference type="Pfam" id="PF22942">
    <property type="entry name" value="DUF7025"/>
    <property type="match status" value="1"/>
</dbReference>
<feature type="region of interest" description="Disordered" evidence="1">
    <location>
        <begin position="1"/>
        <end position="29"/>
    </location>
</feature>
<dbReference type="PANTHER" id="PTHR46411:SF2">
    <property type="entry name" value="AAA+ ATPASE DOMAIN-CONTAINING PROTEIN"/>
    <property type="match status" value="1"/>
</dbReference>
<dbReference type="PANTHER" id="PTHR46411">
    <property type="entry name" value="FAMILY ATPASE, PUTATIVE-RELATED"/>
    <property type="match status" value="1"/>
</dbReference>
<dbReference type="Gene3D" id="3.40.50.300">
    <property type="entry name" value="P-loop containing nucleotide triphosphate hydrolases"/>
    <property type="match status" value="1"/>
</dbReference>
<dbReference type="AlphaFoldDB" id="A0A9P4V0D8"/>
<dbReference type="Pfam" id="PF00004">
    <property type="entry name" value="AAA"/>
    <property type="match status" value="1"/>
</dbReference>
<evidence type="ECO:0000259" key="2">
    <source>
        <dbReference type="SMART" id="SM00382"/>
    </source>
</evidence>
<accession>A0A9P4V0D8</accession>